<dbReference type="KEGG" id="pfj:MYCFIDRAFT_180017"/>
<dbReference type="GeneID" id="19334257"/>
<gene>
    <name evidence="2" type="ORF">MYCFIDRAFT_180017</name>
</gene>
<dbReference type="EMBL" id="KB446566">
    <property type="protein sequence ID" value="EME77458.1"/>
    <property type="molecule type" value="Genomic_DNA"/>
</dbReference>
<dbReference type="VEuPathDB" id="FungiDB:MYCFIDRAFT_180017"/>
<feature type="chain" id="PRO_5004031295" evidence="1">
    <location>
        <begin position="19"/>
        <end position="272"/>
    </location>
</feature>
<feature type="signal peptide" evidence="1">
    <location>
        <begin position="1"/>
        <end position="18"/>
    </location>
</feature>
<accession>M3AJV8</accession>
<protein>
    <submittedName>
        <fullName evidence="2">Uncharacterized protein</fullName>
    </submittedName>
</protein>
<dbReference type="OrthoDB" id="3649236at2759"/>
<dbReference type="Proteomes" id="UP000016932">
    <property type="component" value="Unassembled WGS sequence"/>
</dbReference>
<dbReference type="HOGENOM" id="CLU_1023511_0_0_1"/>
<evidence type="ECO:0000256" key="1">
    <source>
        <dbReference type="SAM" id="SignalP"/>
    </source>
</evidence>
<dbReference type="AlphaFoldDB" id="M3AJV8"/>
<evidence type="ECO:0000313" key="2">
    <source>
        <dbReference type="EMBL" id="EME77458.1"/>
    </source>
</evidence>
<sequence length="272" mass="31005">MHFSHLATISSLLALAASSPIMPSKEATTLQRMILIAYACSPVTNDMLPKRQYRASGFSKYSPQNADDEGLLEKRQYRASGFSKYSPQNADDEGLLEKRQYRASGFSKYSPQNADDEGLLEKRQYRASGFSKYSPQNADEDKRRGWVTYTFFKEKILDLYAASHYRTYSYNDMYLLPCEMLSLMHHPVGVLEFGRKSARGAALESLSYRSRTLYSNNLADNVQRFWVQHAWSGSNSQGRLLPVTRKLSHMTTRDFLAGEGFSHCISEHRIGE</sequence>
<keyword evidence="1" id="KW-0732">Signal</keyword>
<name>M3AJV8_PSEFD</name>
<reference evidence="2 3" key="1">
    <citation type="journal article" date="2012" name="PLoS Pathog.">
        <title>Diverse lifestyles and strategies of plant pathogenesis encoded in the genomes of eighteen Dothideomycetes fungi.</title>
        <authorList>
            <person name="Ohm R.A."/>
            <person name="Feau N."/>
            <person name="Henrissat B."/>
            <person name="Schoch C.L."/>
            <person name="Horwitz B.A."/>
            <person name="Barry K.W."/>
            <person name="Condon B.J."/>
            <person name="Copeland A.C."/>
            <person name="Dhillon B."/>
            <person name="Glaser F."/>
            <person name="Hesse C.N."/>
            <person name="Kosti I."/>
            <person name="LaButti K."/>
            <person name="Lindquist E.A."/>
            <person name="Lucas S."/>
            <person name="Salamov A.A."/>
            <person name="Bradshaw R.E."/>
            <person name="Ciuffetti L."/>
            <person name="Hamelin R.C."/>
            <person name="Kema G.H.J."/>
            <person name="Lawrence C."/>
            <person name="Scott J.A."/>
            <person name="Spatafora J.W."/>
            <person name="Turgeon B.G."/>
            <person name="de Wit P.J.G.M."/>
            <person name="Zhong S."/>
            <person name="Goodwin S.B."/>
            <person name="Grigoriev I.V."/>
        </authorList>
    </citation>
    <scope>NUCLEOTIDE SEQUENCE [LARGE SCALE GENOMIC DNA]</scope>
    <source>
        <strain evidence="2 3">CIRAD86</strain>
    </source>
</reference>
<dbReference type="RefSeq" id="XP_007932203.1">
    <property type="nucleotide sequence ID" value="XM_007934012.1"/>
</dbReference>
<proteinExistence type="predicted"/>
<evidence type="ECO:0000313" key="3">
    <source>
        <dbReference type="Proteomes" id="UP000016932"/>
    </source>
</evidence>
<keyword evidence="3" id="KW-1185">Reference proteome</keyword>
<organism evidence="2 3">
    <name type="scientific">Pseudocercospora fijiensis (strain CIRAD86)</name>
    <name type="common">Black leaf streak disease fungus</name>
    <name type="synonym">Mycosphaerella fijiensis</name>
    <dbReference type="NCBI Taxonomy" id="383855"/>
    <lineage>
        <taxon>Eukaryota</taxon>
        <taxon>Fungi</taxon>
        <taxon>Dikarya</taxon>
        <taxon>Ascomycota</taxon>
        <taxon>Pezizomycotina</taxon>
        <taxon>Dothideomycetes</taxon>
        <taxon>Dothideomycetidae</taxon>
        <taxon>Mycosphaerellales</taxon>
        <taxon>Mycosphaerellaceae</taxon>
        <taxon>Pseudocercospora</taxon>
    </lineage>
</organism>